<feature type="binding site" evidence="5">
    <location>
        <position position="99"/>
    </location>
    <ligand>
        <name>Mg(2+)</name>
        <dbReference type="ChEBI" id="CHEBI:18420"/>
    </ligand>
</feature>
<keyword evidence="1 5" id="KW-1277">Toxin-antitoxin system</keyword>
<dbReference type="Gene3D" id="3.40.50.1010">
    <property type="entry name" value="5'-nuclease"/>
    <property type="match status" value="1"/>
</dbReference>
<keyword evidence="4 5" id="KW-0378">Hydrolase</keyword>
<keyword evidence="3 5" id="KW-0479">Metal-binding</keyword>
<comment type="cofactor">
    <cofactor evidence="5">
        <name>Mg(2+)</name>
        <dbReference type="ChEBI" id="CHEBI:18420"/>
    </cofactor>
</comment>
<dbReference type="Pfam" id="PF01850">
    <property type="entry name" value="PIN"/>
    <property type="match status" value="1"/>
</dbReference>
<dbReference type="EMBL" id="DSMU01000036">
    <property type="protein sequence ID" value="HEL65165.1"/>
    <property type="molecule type" value="Genomic_DNA"/>
</dbReference>
<organism evidence="7">
    <name type="scientific">Ammonifex degensii</name>
    <dbReference type="NCBI Taxonomy" id="42838"/>
    <lineage>
        <taxon>Bacteria</taxon>
        <taxon>Bacillati</taxon>
        <taxon>Bacillota</taxon>
        <taxon>Clostridia</taxon>
        <taxon>Thermoanaerobacterales</taxon>
        <taxon>Thermoanaerobacteraceae</taxon>
        <taxon>Ammonifex</taxon>
    </lineage>
</organism>
<dbReference type="AlphaFoldDB" id="A0A7C2E2W1"/>
<dbReference type="GO" id="GO:0016075">
    <property type="term" value="P:rRNA catabolic process"/>
    <property type="evidence" value="ECO:0007669"/>
    <property type="project" value="TreeGrafter"/>
</dbReference>
<reference evidence="7" key="1">
    <citation type="journal article" date="2020" name="mSystems">
        <title>Genome- and Community-Level Interaction Insights into Carbon Utilization and Element Cycling Functions of Hydrothermarchaeota in Hydrothermal Sediment.</title>
        <authorList>
            <person name="Zhou Z."/>
            <person name="Liu Y."/>
            <person name="Xu W."/>
            <person name="Pan J."/>
            <person name="Luo Z.H."/>
            <person name="Li M."/>
        </authorList>
    </citation>
    <scope>NUCLEOTIDE SEQUENCE [LARGE SCALE GENOMIC DNA]</scope>
    <source>
        <strain evidence="7">SpSt-300</strain>
    </source>
</reference>
<evidence type="ECO:0000256" key="5">
    <source>
        <dbReference type="HAMAP-Rule" id="MF_00265"/>
    </source>
</evidence>
<comment type="caution">
    <text evidence="7">The sequence shown here is derived from an EMBL/GenBank/DDBJ whole genome shotgun (WGS) entry which is preliminary data.</text>
</comment>
<dbReference type="GO" id="GO:0090729">
    <property type="term" value="F:toxin activity"/>
    <property type="evidence" value="ECO:0007669"/>
    <property type="project" value="UniProtKB-KW"/>
</dbReference>
<dbReference type="InterPro" id="IPR002716">
    <property type="entry name" value="PIN_dom"/>
</dbReference>
<dbReference type="GO" id="GO:0000287">
    <property type="term" value="F:magnesium ion binding"/>
    <property type="evidence" value="ECO:0007669"/>
    <property type="project" value="UniProtKB-UniRule"/>
</dbReference>
<evidence type="ECO:0000256" key="3">
    <source>
        <dbReference type="ARBA" id="ARBA00022723"/>
    </source>
</evidence>
<evidence type="ECO:0000256" key="4">
    <source>
        <dbReference type="ARBA" id="ARBA00022801"/>
    </source>
</evidence>
<dbReference type="InterPro" id="IPR039018">
    <property type="entry name" value="VapC20-like"/>
</dbReference>
<dbReference type="HAMAP" id="MF_00265">
    <property type="entry name" value="VapC_Nob1"/>
    <property type="match status" value="1"/>
</dbReference>
<dbReference type="InterPro" id="IPR022907">
    <property type="entry name" value="VapC_family"/>
</dbReference>
<evidence type="ECO:0000313" key="7">
    <source>
        <dbReference type="EMBL" id="HEL65165.1"/>
    </source>
</evidence>
<proteinExistence type="inferred from homology"/>
<dbReference type="InterPro" id="IPR029060">
    <property type="entry name" value="PIN-like_dom_sf"/>
</dbReference>
<sequence>MRVFVDSSAVAALLLENDRNHRAAVGVLRRLTEAKAELVLSNFIVAETYDLLAVRAYPAKAREWFLANTWSVERISARDEKKAREIIEKYTDKDFSYTDATSFALMERLGFDAAFTYDRHFEQYGMLTQKSLRF</sequence>
<evidence type="ECO:0000259" key="6">
    <source>
        <dbReference type="Pfam" id="PF01850"/>
    </source>
</evidence>
<keyword evidence="2 5" id="KW-0540">Nuclease</keyword>
<feature type="domain" description="PIN" evidence="6">
    <location>
        <begin position="3"/>
        <end position="124"/>
    </location>
</feature>
<dbReference type="PANTHER" id="PTHR42188">
    <property type="entry name" value="23S RRNA-SPECIFIC ENDONUCLEASE VAPC20"/>
    <property type="match status" value="1"/>
</dbReference>
<dbReference type="GO" id="GO:0016787">
    <property type="term" value="F:hydrolase activity"/>
    <property type="evidence" value="ECO:0007669"/>
    <property type="project" value="UniProtKB-KW"/>
</dbReference>
<comment type="similarity">
    <text evidence="5">Belongs to the PINc/VapC protein family.</text>
</comment>
<keyword evidence="5" id="KW-0800">Toxin</keyword>
<accession>A0A7C2E2W1</accession>
<dbReference type="PANTHER" id="PTHR42188:SF1">
    <property type="entry name" value="23S RRNA-SPECIFIC ENDONUCLEASE VAPC20"/>
    <property type="match status" value="1"/>
</dbReference>
<dbReference type="SUPFAM" id="SSF88723">
    <property type="entry name" value="PIN domain-like"/>
    <property type="match status" value="1"/>
</dbReference>
<dbReference type="GO" id="GO:0004521">
    <property type="term" value="F:RNA endonuclease activity"/>
    <property type="evidence" value="ECO:0007669"/>
    <property type="project" value="InterPro"/>
</dbReference>
<comment type="function">
    <text evidence="5">Toxic component of a toxin-antitoxin (TA) system. An RNase.</text>
</comment>
<evidence type="ECO:0000256" key="1">
    <source>
        <dbReference type="ARBA" id="ARBA00022649"/>
    </source>
</evidence>
<name>A0A7C2E2W1_9THEO</name>
<feature type="binding site" evidence="5">
    <location>
        <position position="6"/>
    </location>
    <ligand>
        <name>Mg(2+)</name>
        <dbReference type="ChEBI" id="CHEBI:18420"/>
    </ligand>
</feature>
<dbReference type="EC" id="3.1.-.-" evidence="5"/>
<evidence type="ECO:0000256" key="2">
    <source>
        <dbReference type="ARBA" id="ARBA00022722"/>
    </source>
</evidence>
<protein>
    <recommendedName>
        <fullName evidence="5">Ribonuclease VapC</fullName>
        <shortName evidence="5">RNase VapC</shortName>
        <ecNumber evidence="5">3.1.-.-</ecNumber>
    </recommendedName>
    <alternativeName>
        <fullName evidence="5">Toxin VapC</fullName>
    </alternativeName>
</protein>
<gene>
    <name evidence="5" type="primary">vapC</name>
    <name evidence="7" type="ORF">ENQ34_00575</name>
</gene>
<keyword evidence="5" id="KW-0460">Magnesium</keyword>